<proteinExistence type="predicted"/>
<name>A0A1M7TG96_9RHOB</name>
<dbReference type="RefSeq" id="WP_072747537.1">
    <property type="nucleotide sequence ID" value="NZ_FOHL01000006.1"/>
</dbReference>
<evidence type="ECO:0000259" key="1">
    <source>
        <dbReference type="Pfam" id="PF02470"/>
    </source>
</evidence>
<dbReference type="STRING" id="1189325.SAMN04488119_10694"/>
<protein>
    <submittedName>
        <fullName evidence="2">Phospholipid/cholesterol/gamma-HCH transport system substrate-binding protein</fullName>
    </submittedName>
</protein>
<feature type="domain" description="Mce/MlaD" evidence="1">
    <location>
        <begin position="40"/>
        <end position="116"/>
    </location>
</feature>
<reference evidence="2 3" key="1">
    <citation type="submission" date="2016-12" db="EMBL/GenBank/DDBJ databases">
        <authorList>
            <person name="Song W.-J."/>
            <person name="Kurnit D.M."/>
        </authorList>
    </citation>
    <scope>NUCLEOTIDE SEQUENCE [LARGE SCALE GENOMIC DNA]</scope>
    <source>
        <strain evidence="2 3">CGMCC 1.10808</strain>
    </source>
</reference>
<gene>
    <name evidence="2" type="ORF">SAMN05216200_106109</name>
</gene>
<dbReference type="InterPro" id="IPR003399">
    <property type="entry name" value="Mce/MlaD"/>
</dbReference>
<dbReference type="OrthoDB" id="7164001at2"/>
<evidence type="ECO:0000313" key="2">
    <source>
        <dbReference type="EMBL" id="SHN69736.1"/>
    </source>
</evidence>
<dbReference type="InterPro" id="IPR052336">
    <property type="entry name" value="MlaD_Phospholipid_Transporter"/>
</dbReference>
<evidence type="ECO:0000313" key="3">
    <source>
        <dbReference type="Proteomes" id="UP000184066"/>
    </source>
</evidence>
<dbReference type="NCBIfam" id="TIGR04430">
    <property type="entry name" value="OM_asym_MlaD"/>
    <property type="match status" value="1"/>
</dbReference>
<dbReference type="PANTHER" id="PTHR33371">
    <property type="entry name" value="INTERMEMBRANE PHOSPHOLIPID TRANSPORT SYSTEM BINDING PROTEIN MLAD-RELATED"/>
    <property type="match status" value="1"/>
</dbReference>
<dbReference type="InterPro" id="IPR030970">
    <property type="entry name" value="ABC_MlaD"/>
</dbReference>
<dbReference type="AlphaFoldDB" id="A0A1M7TG96"/>
<organism evidence="2 3">
    <name type="scientific">Oceanicella actignis</name>
    <dbReference type="NCBI Taxonomy" id="1189325"/>
    <lineage>
        <taxon>Bacteria</taxon>
        <taxon>Pseudomonadati</taxon>
        <taxon>Pseudomonadota</taxon>
        <taxon>Alphaproteobacteria</taxon>
        <taxon>Rhodobacterales</taxon>
        <taxon>Paracoccaceae</taxon>
        <taxon>Oceanicella</taxon>
    </lineage>
</organism>
<accession>A0A1M7TG96</accession>
<dbReference type="EMBL" id="FRDL01000006">
    <property type="protein sequence ID" value="SHN69736.1"/>
    <property type="molecule type" value="Genomic_DNA"/>
</dbReference>
<dbReference type="Pfam" id="PF02470">
    <property type="entry name" value="MlaD"/>
    <property type="match status" value="1"/>
</dbReference>
<dbReference type="GO" id="GO:0005543">
    <property type="term" value="F:phospholipid binding"/>
    <property type="evidence" value="ECO:0007669"/>
    <property type="project" value="TreeGrafter"/>
</dbReference>
<dbReference type="GO" id="GO:0005548">
    <property type="term" value="F:phospholipid transporter activity"/>
    <property type="evidence" value="ECO:0007669"/>
    <property type="project" value="TreeGrafter"/>
</dbReference>
<dbReference type="PANTHER" id="PTHR33371:SF4">
    <property type="entry name" value="INTERMEMBRANE PHOSPHOLIPID TRANSPORT SYSTEM BINDING PROTEIN MLAD"/>
    <property type="match status" value="1"/>
</dbReference>
<keyword evidence="3" id="KW-1185">Reference proteome</keyword>
<dbReference type="Proteomes" id="UP000184066">
    <property type="component" value="Unassembled WGS sequence"/>
</dbReference>
<sequence>MANSAAETVIGAAVLLAAGGFFAYAAQTTGYELGGKAGVYELVAPFRKADGLAVGSDVRVAGVKVGSVAALELDLKTYRALARLAIDEKIKLPEDSDAAVATEGLLGGAYVAITPGSSDVMFENGDEIQYTQGSISILDLVGKAISAAGQ</sequence>